<gene>
    <name evidence="1" type="ORF">CSP1_045</name>
</gene>
<accession>A0AB33C5W1</accession>
<evidence type="ECO:0000313" key="1">
    <source>
        <dbReference type="EMBL" id="ARW59077.1"/>
    </source>
</evidence>
<protein>
    <recommendedName>
        <fullName evidence="2">Phage protein</fullName>
    </recommendedName>
</protein>
<organism evidence="1">
    <name type="scientific">Cronobacter phage CSP1</name>
    <dbReference type="NCBI Taxonomy" id="1983560"/>
    <lineage>
        <taxon>Viruses</taxon>
        <taxon>Duplodnaviria</taxon>
        <taxon>Heunggongvirae</taxon>
        <taxon>Uroviricota</taxon>
        <taxon>Caudoviricetes</taxon>
    </lineage>
</organism>
<evidence type="ECO:0008006" key="2">
    <source>
        <dbReference type="Google" id="ProtNLM"/>
    </source>
</evidence>
<name>A0AB33C5W1_9CAUD</name>
<sequence length="83" mass="9631">MRVGEGEKVVNYFGTQVIVPAWVNWLAVDKCEELYAYENEPYIDECDDYDKWYEDTGKSIFIGEFPFEEGCWVNSLVNVSSEA</sequence>
<dbReference type="EMBL" id="KY982929">
    <property type="protein sequence ID" value="ARW59077.1"/>
    <property type="molecule type" value="Genomic_DNA"/>
</dbReference>
<proteinExistence type="predicted"/>
<reference evidence="1" key="1">
    <citation type="submission" date="2017-04" db="EMBL/GenBank/DDBJ databases">
        <title>Complete genome sequencing of Cronobacter sakazakii phage CSP1.</title>
        <authorList>
            <person name="Kim M."/>
            <person name="Kim M."/>
            <person name="Ryu S."/>
        </authorList>
    </citation>
    <scope>NUCLEOTIDE SEQUENCE</scope>
</reference>